<dbReference type="PANTHER" id="PTHR39420:SF1">
    <property type="entry name" value="HYDROLASE"/>
    <property type="match status" value="1"/>
</dbReference>
<dbReference type="RefSeq" id="WP_286217059.1">
    <property type="nucleotide sequence ID" value="NZ_AP027729.1"/>
</dbReference>
<dbReference type="PANTHER" id="PTHR39420">
    <property type="match status" value="1"/>
</dbReference>
<reference evidence="2" key="1">
    <citation type="journal article" date="2019" name="Int. J. Syst. Evol. Microbiol.">
        <title>The Global Catalogue of Microorganisms (GCM) 10K type strain sequencing project: providing services to taxonomists for standard genome sequencing and annotation.</title>
        <authorList>
            <consortium name="The Broad Institute Genomics Platform"/>
            <consortium name="The Broad Institute Genome Sequencing Center for Infectious Disease"/>
            <person name="Wu L."/>
            <person name="Ma J."/>
        </authorList>
    </citation>
    <scope>NUCLEOTIDE SEQUENCE [LARGE SCALE GENOMIC DNA]</scope>
    <source>
        <strain evidence="2">NBRC 108565</strain>
    </source>
</reference>
<protein>
    <recommendedName>
        <fullName evidence="3">Hydrolase</fullName>
    </recommendedName>
</protein>
<name>A0ABM8G3D8_9CELL</name>
<evidence type="ECO:0000313" key="1">
    <source>
        <dbReference type="EMBL" id="BDZ42596.1"/>
    </source>
</evidence>
<dbReference type="SUPFAM" id="SSF55486">
    <property type="entry name" value="Metalloproteases ('zincins'), catalytic domain"/>
    <property type="match status" value="1"/>
</dbReference>
<dbReference type="EMBL" id="AP027729">
    <property type="protein sequence ID" value="BDZ42596.1"/>
    <property type="molecule type" value="Genomic_DNA"/>
</dbReference>
<evidence type="ECO:0008006" key="3">
    <source>
        <dbReference type="Google" id="ProtNLM"/>
    </source>
</evidence>
<organism evidence="1 2">
    <name type="scientific">Paraoerskovia sediminicola</name>
    <dbReference type="NCBI Taxonomy" id="1138587"/>
    <lineage>
        <taxon>Bacteria</taxon>
        <taxon>Bacillati</taxon>
        <taxon>Actinomycetota</taxon>
        <taxon>Actinomycetes</taxon>
        <taxon>Micrococcales</taxon>
        <taxon>Cellulomonadaceae</taxon>
        <taxon>Paraoerskovia</taxon>
    </lineage>
</organism>
<evidence type="ECO:0000313" key="2">
    <source>
        <dbReference type="Proteomes" id="UP001321475"/>
    </source>
</evidence>
<dbReference type="NCBIfam" id="TIGR03624">
    <property type="entry name" value="putative hydrolase"/>
    <property type="match status" value="1"/>
</dbReference>
<sequence length="365" mass="39037">MTNTSVQVVDWRAAAQIAGRVANPGPVGTRDELESLVAGLREAAARAVPEVLDVTGMRPAPESLATSDTLSQVSVVDRPGWALANTQVMDLMTRPLAEGLSASERSQLAAPLPSLLGAAQVGAVLAALSSRVLGQFDPYAAGPDALGRLLLVAPNVLAAERSLRVRRRDFRLWVCLHEQTHALQFAAAPWLPAHLSERTGRLLTDMAARSRDLTAGRWSERAGAVGRGLVNAVHGTDGPFVAGFLTPDQRRVFDDVTAVMSLLEGHADVAMDAVGPKVVPTVRQIRRRFEQRRDGAGRGAFDGLLRRFLGMESKLAQYRDGAAFVRAVEKSVGRDGFNAVWTSPDTLPTASEIAEPAAWVARVHG</sequence>
<dbReference type="InterPro" id="IPR042271">
    <property type="entry name" value="Zinicin_2_N"/>
</dbReference>
<keyword evidence="2" id="KW-1185">Reference proteome</keyword>
<accession>A0ABM8G3D8</accession>
<dbReference type="Gene3D" id="1.20.150.30">
    <property type="entry name" value="Zincin-like metallopeptidase, N-terminal domain"/>
    <property type="match status" value="1"/>
</dbReference>
<dbReference type="NCBIfam" id="TIGR03883">
    <property type="entry name" value="DUF2342_F420"/>
    <property type="match status" value="1"/>
</dbReference>
<gene>
    <name evidence="1" type="ORF">GCM10025865_18950</name>
</gene>
<dbReference type="Pfam" id="PF10103">
    <property type="entry name" value="Zincin_2"/>
    <property type="match status" value="1"/>
</dbReference>
<proteinExistence type="predicted"/>
<dbReference type="InterPro" id="IPR022454">
    <property type="entry name" value="CHP03883_F420-assoc"/>
</dbReference>
<dbReference type="Proteomes" id="UP001321475">
    <property type="component" value="Chromosome"/>
</dbReference>
<dbReference type="InterPro" id="IPR018766">
    <property type="entry name" value="Zinicin_2"/>
</dbReference>